<dbReference type="OrthoDB" id="113323at2"/>
<dbReference type="SUPFAM" id="SSF47473">
    <property type="entry name" value="EF-hand"/>
    <property type="match status" value="1"/>
</dbReference>
<evidence type="ECO:0000256" key="2">
    <source>
        <dbReference type="SAM" id="SignalP"/>
    </source>
</evidence>
<evidence type="ECO:0000313" key="4">
    <source>
        <dbReference type="EMBL" id="RDC59035.1"/>
    </source>
</evidence>
<feature type="region of interest" description="Disordered" evidence="1">
    <location>
        <begin position="172"/>
        <end position="196"/>
    </location>
</feature>
<dbReference type="GO" id="GO:0005509">
    <property type="term" value="F:calcium ion binding"/>
    <property type="evidence" value="ECO:0007669"/>
    <property type="project" value="InterPro"/>
</dbReference>
<protein>
    <recommendedName>
        <fullName evidence="3">EF-hand domain-containing protein</fullName>
    </recommendedName>
</protein>
<dbReference type="InterPro" id="IPR002048">
    <property type="entry name" value="EF_hand_dom"/>
</dbReference>
<accession>A0A369Q699</accession>
<dbReference type="Proteomes" id="UP000253727">
    <property type="component" value="Unassembled WGS sequence"/>
</dbReference>
<feature type="signal peptide" evidence="2">
    <location>
        <begin position="1"/>
        <end position="18"/>
    </location>
</feature>
<feature type="compositionally biased region" description="Basic and acidic residues" evidence="1">
    <location>
        <begin position="103"/>
        <end position="117"/>
    </location>
</feature>
<feature type="compositionally biased region" description="Basic and acidic residues" evidence="1">
    <location>
        <begin position="174"/>
        <end position="196"/>
    </location>
</feature>
<feature type="domain" description="EF-hand" evidence="3">
    <location>
        <begin position="135"/>
        <end position="155"/>
    </location>
</feature>
<keyword evidence="2" id="KW-0732">Signal</keyword>
<feature type="region of interest" description="Disordered" evidence="1">
    <location>
        <begin position="103"/>
        <end position="131"/>
    </location>
</feature>
<dbReference type="Gene3D" id="1.10.238.10">
    <property type="entry name" value="EF-hand"/>
    <property type="match status" value="2"/>
</dbReference>
<feature type="chain" id="PRO_5016902966" description="EF-hand domain-containing protein" evidence="2">
    <location>
        <begin position="19"/>
        <end position="196"/>
    </location>
</feature>
<dbReference type="PROSITE" id="PS00018">
    <property type="entry name" value="EF_HAND_1"/>
    <property type="match status" value="2"/>
</dbReference>
<dbReference type="InterPro" id="IPR011992">
    <property type="entry name" value="EF-hand-dom_pair"/>
</dbReference>
<evidence type="ECO:0000313" key="5">
    <source>
        <dbReference type="Proteomes" id="UP000253727"/>
    </source>
</evidence>
<keyword evidence="5" id="KW-1185">Reference proteome</keyword>
<proteinExistence type="predicted"/>
<evidence type="ECO:0000256" key="1">
    <source>
        <dbReference type="SAM" id="MobiDB-lite"/>
    </source>
</evidence>
<gene>
    <name evidence="4" type="ORF">HME9302_00212</name>
</gene>
<reference evidence="4 5" key="1">
    <citation type="submission" date="2018-04" db="EMBL/GenBank/DDBJ databases">
        <title>Altererythrobacter sp. HME9302 genome sequencing and assembly.</title>
        <authorList>
            <person name="Kang H."/>
            <person name="Kim H."/>
            <person name="Joh K."/>
        </authorList>
    </citation>
    <scope>NUCLEOTIDE SEQUENCE [LARGE SCALE GENOMIC DNA]</scope>
    <source>
        <strain evidence="4 5">HME9302</strain>
    </source>
</reference>
<feature type="domain" description="EF-hand" evidence="3">
    <location>
        <begin position="70"/>
        <end position="88"/>
    </location>
</feature>
<dbReference type="Pfam" id="PF13202">
    <property type="entry name" value="EF-hand_5"/>
    <property type="match status" value="2"/>
</dbReference>
<organism evidence="4 5">
    <name type="scientific">Alteripontixanthobacter maritimus</name>
    <dbReference type="NCBI Taxonomy" id="2161824"/>
    <lineage>
        <taxon>Bacteria</taxon>
        <taxon>Pseudomonadati</taxon>
        <taxon>Pseudomonadota</taxon>
        <taxon>Alphaproteobacteria</taxon>
        <taxon>Sphingomonadales</taxon>
        <taxon>Erythrobacteraceae</taxon>
        <taxon>Alteripontixanthobacter</taxon>
    </lineage>
</organism>
<sequence>MRKIVTTFAGAVSLGALAMGGAAAAQQTDRGAPITLQTATERADARFAKMDANGDGILDDADRAARRSARFQKMDANNDGAVTEAEMNAAREARMAQRTERMAERRANRGERADNRRGGQRYGMRGGRGGRGMAMLKRADTNNDGAVSQAEFRAMAMARFTRMDADNNGTVTAQERRAARQAMRAERMERRGNRAN</sequence>
<dbReference type="InterPro" id="IPR018247">
    <property type="entry name" value="EF_Hand_1_Ca_BS"/>
</dbReference>
<dbReference type="EMBL" id="QBKA01000002">
    <property type="protein sequence ID" value="RDC59035.1"/>
    <property type="molecule type" value="Genomic_DNA"/>
</dbReference>
<feature type="compositionally biased region" description="Gly residues" evidence="1">
    <location>
        <begin position="120"/>
        <end position="131"/>
    </location>
</feature>
<dbReference type="RefSeq" id="WP_115365460.1">
    <property type="nucleotide sequence ID" value="NZ_QBKA01000002.1"/>
</dbReference>
<comment type="caution">
    <text evidence="4">The sequence shown here is derived from an EMBL/GenBank/DDBJ whole genome shotgun (WGS) entry which is preliminary data.</text>
</comment>
<dbReference type="AlphaFoldDB" id="A0A369Q699"/>
<evidence type="ECO:0000259" key="3">
    <source>
        <dbReference type="Pfam" id="PF13202"/>
    </source>
</evidence>
<name>A0A369Q699_9SPHN</name>